<evidence type="ECO:0000313" key="1">
    <source>
        <dbReference type="EMBL" id="CAG8497048.1"/>
    </source>
</evidence>
<accession>A0ACA9KW74</accession>
<comment type="caution">
    <text evidence="1">The sequence shown here is derived from an EMBL/GenBank/DDBJ whole genome shotgun (WGS) entry which is preliminary data.</text>
</comment>
<dbReference type="Proteomes" id="UP000789525">
    <property type="component" value="Unassembled WGS sequence"/>
</dbReference>
<proteinExistence type="predicted"/>
<sequence>MSTLRRATDAPDLPQRSYKVYPNSGTNHYCKRSRRFVQTNSTNFNDNVQCKESNLKVSDWLPLQYDHPFNGGDVEVNGNEHIGNEDISMFLHEALEACDEFNCSHRTERRNFEQELIFKINEILKTEEGRALHAPRDIILRQTEDSRISRETAHPHNDLPQSSDYSTRGISLSHDGEVVIDDDIHKNSCRNDQRSPIPSQENYGSNVNKRHIDNMLHRGDSYMVMKEQFAAVSLEYWGGHSIDSVEHTLSQSEWFGSPKWQQPLSNQQDWFNNGIIQSPDQMLYDDYAYV</sequence>
<gene>
    <name evidence="1" type="ORF">ACOLOM_LOCUS2630</name>
</gene>
<organism evidence="1 2">
    <name type="scientific">Acaulospora colombiana</name>
    <dbReference type="NCBI Taxonomy" id="27376"/>
    <lineage>
        <taxon>Eukaryota</taxon>
        <taxon>Fungi</taxon>
        <taxon>Fungi incertae sedis</taxon>
        <taxon>Mucoromycota</taxon>
        <taxon>Glomeromycotina</taxon>
        <taxon>Glomeromycetes</taxon>
        <taxon>Diversisporales</taxon>
        <taxon>Acaulosporaceae</taxon>
        <taxon>Acaulospora</taxon>
    </lineage>
</organism>
<keyword evidence="2" id="KW-1185">Reference proteome</keyword>
<evidence type="ECO:0000313" key="2">
    <source>
        <dbReference type="Proteomes" id="UP000789525"/>
    </source>
</evidence>
<reference evidence="1" key="1">
    <citation type="submission" date="2021-06" db="EMBL/GenBank/DDBJ databases">
        <authorList>
            <person name="Kallberg Y."/>
            <person name="Tangrot J."/>
            <person name="Rosling A."/>
        </authorList>
    </citation>
    <scope>NUCLEOTIDE SEQUENCE</scope>
    <source>
        <strain evidence="1">CL356</strain>
    </source>
</reference>
<name>A0ACA9KW74_9GLOM</name>
<protein>
    <submittedName>
        <fullName evidence="1">9968_t:CDS:1</fullName>
    </submittedName>
</protein>
<dbReference type="EMBL" id="CAJVPT010003530">
    <property type="protein sequence ID" value="CAG8497048.1"/>
    <property type="molecule type" value="Genomic_DNA"/>
</dbReference>